<organism evidence="1 2">
    <name type="scientific">Zhihengliuella halotolerans</name>
    <dbReference type="NCBI Taxonomy" id="370736"/>
    <lineage>
        <taxon>Bacteria</taxon>
        <taxon>Bacillati</taxon>
        <taxon>Actinomycetota</taxon>
        <taxon>Actinomycetes</taxon>
        <taxon>Micrococcales</taxon>
        <taxon>Micrococcaceae</taxon>
        <taxon>Zhihengliuella</taxon>
    </lineage>
</organism>
<dbReference type="AlphaFoldDB" id="A0A4Q8AC44"/>
<dbReference type="RefSeq" id="WP_130450188.1">
    <property type="nucleotide sequence ID" value="NZ_SHLA01000001.1"/>
</dbReference>
<name>A0A4Q8AC44_9MICC</name>
<evidence type="ECO:0000313" key="2">
    <source>
        <dbReference type="Proteomes" id="UP000292685"/>
    </source>
</evidence>
<dbReference type="OrthoDB" id="4965435at2"/>
<comment type="caution">
    <text evidence="1">The sequence shown here is derived from an EMBL/GenBank/DDBJ whole genome shotgun (WGS) entry which is preliminary data.</text>
</comment>
<proteinExistence type="predicted"/>
<sequence length="140" mass="15373">MHDRPAIRQLHLAGGSIRGIARDRAASRNAVRRALTAGAQETYWRPSAAEEAEPAVRDVLADYPNMTVSDIALMVDWRHSRRHLSDLVARLRPEFEHRTVLDARPLAGIRQGSLGACRTVRAGPLSAPKLTNVREASHGG</sequence>
<accession>A0A4Q8AC44</accession>
<dbReference type="EMBL" id="SHLA01000001">
    <property type="protein sequence ID" value="RZU61752.1"/>
    <property type="molecule type" value="Genomic_DNA"/>
</dbReference>
<evidence type="ECO:0000313" key="1">
    <source>
        <dbReference type="EMBL" id="RZU61752.1"/>
    </source>
</evidence>
<dbReference type="Proteomes" id="UP000292685">
    <property type="component" value="Unassembled WGS sequence"/>
</dbReference>
<reference evidence="1 2" key="1">
    <citation type="submission" date="2019-02" db="EMBL/GenBank/DDBJ databases">
        <title>Sequencing the genomes of 1000 actinobacteria strains.</title>
        <authorList>
            <person name="Klenk H.-P."/>
        </authorList>
    </citation>
    <scope>NUCLEOTIDE SEQUENCE [LARGE SCALE GENOMIC DNA]</scope>
    <source>
        <strain evidence="1 2">DSM 17364</strain>
    </source>
</reference>
<protein>
    <submittedName>
        <fullName evidence="1">Uncharacterized protein</fullName>
    </submittedName>
</protein>
<keyword evidence="2" id="KW-1185">Reference proteome</keyword>
<gene>
    <name evidence="1" type="ORF">EV380_1330</name>
</gene>